<name>A0A517TC52_9PLAN</name>
<sequence>MVDTEQENQDGPAERTEQELIETAQVAVSRCNWLVGECAAEWTKRYARGRTDADFARLVGLSSDQVYQRRRVWETFSDVFEEYASLRWSHFYVALNWDDAAECLQWAEENEATVADLRAWRRLSHGEEEEQEPPADAFAGDPSIAHFPTIPTEVRVPNDDPESLSTRLAAVGVTSGEGFESPELVGAVNRISDGGDNYAPFRADAGSPPPGESSDSPVRTPPTADKLISKMASTLERFTEILSPEMLDSLQSQPESKRLRLRKAISEFVERTGDLG</sequence>
<evidence type="ECO:0000313" key="2">
    <source>
        <dbReference type="EMBL" id="QDT65943.1"/>
    </source>
</evidence>
<evidence type="ECO:0000256" key="1">
    <source>
        <dbReference type="SAM" id="MobiDB-lite"/>
    </source>
</evidence>
<organism evidence="2 3">
    <name type="scientific">Calycomorphotria hydatis</name>
    <dbReference type="NCBI Taxonomy" id="2528027"/>
    <lineage>
        <taxon>Bacteria</taxon>
        <taxon>Pseudomonadati</taxon>
        <taxon>Planctomycetota</taxon>
        <taxon>Planctomycetia</taxon>
        <taxon>Planctomycetales</taxon>
        <taxon>Planctomycetaceae</taxon>
        <taxon>Calycomorphotria</taxon>
    </lineage>
</organism>
<keyword evidence="3" id="KW-1185">Reference proteome</keyword>
<dbReference type="RefSeq" id="WP_145264641.1">
    <property type="nucleotide sequence ID" value="NZ_CP036316.1"/>
</dbReference>
<dbReference type="OrthoDB" id="264328at2"/>
<dbReference type="EMBL" id="CP036316">
    <property type="protein sequence ID" value="QDT65943.1"/>
    <property type="molecule type" value="Genomic_DNA"/>
</dbReference>
<dbReference type="KEGG" id="chya:V22_32060"/>
<evidence type="ECO:0000313" key="3">
    <source>
        <dbReference type="Proteomes" id="UP000319976"/>
    </source>
</evidence>
<feature type="region of interest" description="Disordered" evidence="1">
    <location>
        <begin position="196"/>
        <end position="225"/>
    </location>
</feature>
<proteinExistence type="predicted"/>
<gene>
    <name evidence="2" type="ORF">V22_32060</name>
</gene>
<dbReference type="AlphaFoldDB" id="A0A517TC52"/>
<accession>A0A517TC52</accession>
<reference evidence="2 3" key="1">
    <citation type="submission" date="2019-02" db="EMBL/GenBank/DDBJ databases">
        <title>Deep-cultivation of Planctomycetes and their phenomic and genomic characterization uncovers novel biology.</title>
        <authorList>
            <person name="Wiegand S."/>
            <person name="Jogler M."/>
            <person name="Boedeker C."/>
            <person name="Pinto D."/>
            <person name="Vollmers J."/>
            <person name="Rivas-Marin E."/>
            <person name="Kohn T."/>
            <person name="Peeters S.H."/>
            <person name="Heuer A."/>
            <person name="Rast P."/>
            <person name="Oberbeckmann S."/>
            <person name="Bunk B."/>
            <person name="Jeske O."/>
            <person name="Meyerdierks A."/>
            <person name="Storesund J.E."/>
            <person name="Kallscheuer N."/>
            <person name="Luecker S."/>
            <person name="Lage O.M."/>
            <person name="Pohl T."/>
            <person name="Merkel B.J."/>
            <person name="Hornburger P."/>
            <person name="Mueller R.-W."/>
            <person name="Bruemmer F."/>
            <person name="Labrenz M."/>
            <person name="Spormann A.M."/>
            <person name="Op den Camp H."/>
            <person name="Overmann J."/>
            <person name="Amann R."/>
            <person name="Jetten M.S.M."/>
            <person name="Mascher T."/>
            <person name="Medema M.H."/>
            <person name="Devos D.P."/>
            <person name="Kaster A.-K."/>
            <person name="Ovreas L."/>
            <person name="Rohde M."/>
            <person name="Galperin M.Y."/>
            <person name="Jogler C."/>
        </authorList>
    </citation>
    <scope>NUCLEOTIDE SEQUENCE [LARGE SCALE GENOMIC DNA]</scope>
    <source>
        <strain evidence="2 3">V22</strain>
    </source>
</reference>
<protein>
    <submittedName>
        <fullName evidence="2">Uncharacterized protein</fullName>
    </submittedName>
</protein>
<dbReference type="Proteomes" id="UP000319976">
    <property type="component" value="Chromosome"/>
</dbReference>